<dbReference type="PANTHER" id="PTHR21588">
    <property type="entry name" value="COILED-COIL-HELIX-COILED-COIL-HELIX DOMAIN CONTAINING 6"/>
    <property type="match status" value="1"/>
</dbReference>
<feature type="compositionally biased region" description="Basic and acidic residues" evidence="1">
    <location>
        <begin position="29"/>
        <end position="56"/>
    </location>
</feature>
<dbReference type="GO" id="GO:0007007">
    <property type="term" value="P:inner mitochondrial membrane organization"/>
    <property type="evidence" value="ECO:0007669"/>
    <property type="project" value="TreeGrafter"/>
</dbReference>
<evidence type="ECO:0000313" key="2">
    <source>
        <dbReference type="EMBL" id="JAT08159.1"/>
    </source>
</evidence>
<dbReference type="AlphaFoldDB" id="A0A1B6K9M9"/>
<proteinExistence type="predicted"/>
<gene>
    <name evidence="2" type="ORF">g.4471</name>
</gene>
<evidence type="ECO:0008006" key="3">
    <source>
        <dbReference type="Google" id="ProtNLM"/>
    </source>
</evidence>
<accession>A0A1B6K9M9</accession>
<evidence type="ECO:0000256" key="1">
    <source>
        <dbReference type="SAM" id="MobiDB-lite"/>
    </source>
</evidence>
<name>A0A1B6K9M9_9HEMI</name>
<organism evidence="2">
    <name type="scientific">Graphocephala atropunctata</name>
    <dbReference type="NCBI Taxonomy" id="36148"/>
    <lineage>
        <taxon>Eukaryota</taxon>
        <taxon>Metazoa</taxon>
        <taxon>Ecdysozoa</taxon>
        <taxon>Arthropoda</taxon>
        <taxon>Hexapoda</taxon>
        <taxon>Insecta</taxon>
        <taxon>Pterygota</taxon>
        <taxon>Neoptera</taxon>
        <taxon>Paraneoptera</taxon>
        <taxon>Hemiptera</taxon>
        <taxon>Auchenorrhyncha</taxon>
        <taxon>Membracoidea</taxon>
        <taxon>Cicadellidae</taxon>
        <taxon>Cicadellinae</taxon>
        <taxon>Cicadellini</taxon>
        <taxon>Graphocephala</taxon>
    </lineage>
</organism>
<protein>
    <recommendedName>
        <fullName evidence="3">CHCH domain-containing protein</fullName>
    </recommendedName>
</protein>
<dbReference type="InterPro" id="IPR052632">
    <property type="entry name" value="MICOS_subunit_Mic19"/>
</dbReference>
<reference evidence="2" key="1">
    <citation type="submission" date="2015-11" db="EMBL/GenBank/DDBJ databases">
        <title>De novo transcriptome assembly of four potential Pierce s Disease insect vectors from Arizona vineyards.</title>
        <authorList>
            <person name="Tassone E.E."/>
        </authorList>
    </citation>
    <scope>NUCLEOTIDE SEQUENCE</scope>
</reference>
<sequence length="178" mass="20817">MGQAASAHGIAQQERRPRESVSIVLSEEVLDRLIGRPETMKEPEREPDPKFDPRNYRQVDFSDFQQIDNPALVDQESEFTKNKNYWKKRLEDLQEVHERIKQVLETEKDRGFKDVQVTLPRTEDEKGEKPCVDSLTEVADCYKTNPQEPLVCDKEVSNFVSCLRDKRMEMLSEKKEDS</sequence>
<dbReference type="EMBL" id="GEBQ01031818">
    <property type="protein sequence ID" value="JAT08159.1"/>
    <property type="molecule type" value="Transcribed_RNA"/>
</dbReference>
<feature type="region of interest" description="Disordered" evidence="1">
    <location>
        <begin position="1"/>
        <end position="56"/>
    </location>
</feature>
<dbReference type="GO" id="GO:0061617">
    <property type="term" value="C:MICOS complex"/>
    <property type="evidence" value="ECO:0007669"/>
    <property type="project" value="TreeGrafter"/>
</dbReference>
<dbReference type="PANTHER" id="PTHR21588:SF18">
    <property type="entry name" value="MICOS COMPLEX SUBUNIT MIC19"/>
    <property type="match status" value="1"/>
</dbReference>